<feature type="region of interest" description="Disordered" evidence="1">
    <location>
        <begin position="1"/>
        <end position="102"/>
    </location>
</feature>
<evidence type="ECO:0000313" key="3">
    <source>
        <dbReference type="Proteomes" id="UP000823388"/>
    </source>
</evidence>
<feature type="compositionally biased region" description="Basic residues" evidence="1">
    <location>
        <begin position="177"/>
        <end position="188"/>
    </location>
</feature>
<dbReference type="AlphaFoldDB" id="A0A8T0V164"/>
<reference evidence="2" key="1">
    <citation type="submission" date="2020-05" db="EMBL/GenBank/DDBJ databases">
        <title>WGS assembly of Panicum virgatum.</title>
        <authorList>
            <person name="Lovell J.T."/>
            <person name="Jenkins J."/>
            <person name="Shu S."/>
            <person name="Juenger T.E."/>
            <person name="Schmutz J."/>
        </authorList>
    </citation>
    <scope>NUCLEOTIDE SEQUENCE</scope>
    <source>
        <strain evidence="2">AP13</strain>
    </source>
</reference>
<comment type="caution">
    <text evidence="2">The sequence shown here is derived from an EMBL/GenBank/DDBJ whole genome shotgun (WGS) entry which is preliminary data.</text>
</comment>
<gene>
    <name evidence="2" type="ORF">PVAP13_3KG470501</name>
</gene>
<dbReference type="EMBL" id="CM029041">
    <property type="protein sequence ID" value="KAG2630172.1"/>
    <property type="molecule type" value="Genomic_DNA"/>
</dbReference>
<feature type="region of interest" description="Disordered" evidence="1">
    <location>
        <begin position="160"/>
        <end position="188"/>
    </location>
</feature>
<protein>
    <submittedName>
        <fullName evidence="2">Uncharacterized protein</fullName>
    </submittedName>
</protein>
<evidence type="ECO:0000313" key="2">
    <source>
        <dbReference type="EMBL" id="KAG2630172.1"/>
    </source>
</evidence>
<accession>A0A8T0V164</accession>
<feature type="compositionally biased region" description="Low complexity" evidence="1">
    <location>
        <begin position="92"/>
        <end position="102"/>
    </location>
</feature>
<proteinExistence type="predicted"/>
<keyword evidence="3" id="KW-1185">Reference proteome</keyword>
<evidence type="ECO:0000256" key="1">
    <source>
        <dbReference type="SAM" id="MobiDB-lite"/>
    </source>
</evidence>
<name>A0A8T0V164_PANVG</name>
<dbReference type="Proteomes" id="UP000823388">
    <property type="component" value="Chromosome 3K"/>
</dbReference>
<organism evidence="2 3">
    <name type="scientific">Panicum virgatum</name>
    <name type="common">Blackwell switchgrass</name>
    <dbReference type="NCBI Taxonomy" id="38727"/>
    <lineage>
        <taxon>Eukaryota</taxon>
        <taxon>Viridiplantae</taxon>
        <taxon>Streptophyta</taxon>
        <taxon>Embryophyta</taxon>
        <taxon>Tracheophyta</taxon>
        <taxon>Spermatophyta</taxon>
        <taxon>Magnoliopsida</taxon>
        <taxon>Liliopsida</taxon>
        <taxon>Poales</taxon>
        <taxon>Poaceae</taxon>
        <taxon>PACMAD clade</taxon>
        <taxon>Panicoideae</taxon>
        <taxon>Panicodae</taxon>
        <taxon>Paniceae</taxon>
        <taxon>Panicinae</taxon>
        <taxon>Panicum</taxon>
        <taxon>Panicum sect. Hiantes</taxon>
    </lineage>
</organism>
<sequence length="188" mass="19918">MPRPPCREIPFSGGGAPRIPLAAACRQRPSPSPGATLPPRGMEPTRDRSGSSTRAWRGCARAGHRRGLGGGCAFRGGAREGKSRARNRRRTPPAADSPRAPRVAAVPIAVNAHSSQLHLLHTVVDLAPPRTCSLNERGSPASRTVAAEGRTTTAMARAISSTTSTHPRRCPPSTRTSKPHHWCAARRG</sequence>